<dbReference type="EMBL" id="MUMY01000012">
    <property type="protein sequence ID" value="ONM47983.1"/>
    <property type="molecule type" value="Genomic_DNA"/>
</dbReference>
<accession>A0A1W0BGS8</accession>
<comment type="caution">
    <text evidence="1">The sequence shown here is derived from an EMBL/GenBank/DDBJ whole genome shotgun (WGS) entry which is preliminary data.</text>
</comment>
<name>A0A1W0BGS8_9NOCA</name>
<protein>
    <submittedName>
        <fullName evidence="1">Uncharacterized protein</fullName>
    </submittedName>
</protein>
<dbReference type="RefSeq" id="WP_077117659.1">
    <property type="nucleotide sequence ID" value="NZ_MUKP01000008.1"/>
</dbReference>
<reference evidence="1 2" key="1">
    <citation type="journal article" date="2016" name="Antonie Van Leeuwenhoek">
        <title>Nocardia donostiensis sp. nov., isolated from human respiratory specimens.</title>
        <authorList>
            <person name="Ercibengoa M."/>
            <person name="Bell M."/>
            <person name="Marimon J.M."/>
            <person name="Humrighouse B."/>
            <person name="Klenk H.P."/>
            <person name="Potter G."/>
            <person name="Perez-Trallero E."/>
        </authorList>
    </citation>
    <scope>NUCLEOTIDE SEQUENCE [LARGE SCALE GENOMIC DNA]</scope>
    <source>
        <strain evidence="1 2">X1655</strain>
    </source>
</reference>
<dbReference type="AlphaFoldDB" id="A0A1W0BGS8"/>
<dbReference type="PROSITE" id="PS51257">
    <property type="entry name" value="PROKAR_LIPOPROTEIN"/>
    <property type="match status" value="1"/>
</dbReference>
<dbReference type="STRING" id="1538463.B0T36_21350"/>
<sequence>MALRHAHHHLLLLLACLAGLVMLGAPPLTLLVLPGIAACALLALLLHETQRVDHEGPAGAPARAEHGIEP</sequence>
<evidence type="ECO:0000313" key="2">
    <source>
        <dbReference type="Proteomes" id="UP000188836"/>
    </source>
</evidence>
<proteinExistence type="predicted"/>
<evidence type="ECO:0000313" key="1">
    <source>
        <dbReference type="EMBL" id="ONM47983.1"/>
    </source>
</evidence>
<gene>
    <name evidence="1" type="ORF">B0T46_15270</name>
</gene>
<dbReference type="Proteomes" id="UP000188836">
    <property type="component" value="Unassembled WGS sequence"/>
</dbReference>
<keyword evidence="2" id="KW-1185">Reference proteome</keyword>
<organism evidence="1 2">
    <name type="scientific">Nocardia donostiensis</name>
    <dbReference type="NCBI Taxonomy" id="1538463"/>
    <lineage>
        <taxon>Bacteria</taxon>
        <taxon>Bacillati</taxon>
        <taxon>Actinomycetota</taxon>
        <taxon>Actinomycetes</taxon>
        <taxon>Mycobacteriales</taxon>
        <taxon>Nocardiaceae</taxon>
        <taxon>Nocardia</taxon>
    </lineage>
</organism>